<keyword evidence="5" id="KW-1185">Reference proteome</keyword>
<dbReference type="PANTHER" id="PTHR30273:SF2">
    <property type="entry name" value="PROTEIN FECR"/>
    <property type="match status" value="1"/>
</dbReference>
<evidence type="ECO:0000259" key="3">
    <source>
        <dbReference type="Pfam" id="PF16344"/>
    </source>
</evidence>
<keyword evidence="1" id="KW-0472">Membrane</keyword>
<organism evidence="4 5">
    <name type="scientific">Compostibacter hankyongensis</name>
    <dbReference type="NCBI Taxonomy" id="1007089"/>
    <lineage>
        <taxon>Bacteria</taxon>
        <taxon>Pseudomonadati</taxon>
        <taxon>Bacteroidota</taxon>
        <taxon>Chitinophagia</taxon>
        <taxon>Chitinophagales</taxon>
        <taxon>Chitinophagaceae</taxon>
        <taxon>Compostibacter</taxon>
    </lineage>
</organism>
<comment type="caution">
    <text evidence="4">The sequence shown here is derived from an EMBL/GenBank/DDBJ whole genome shotgun (WGS) entry which is preliminary data.</text>
</comment>
<dbReference type="Gene3D" id="2.60.120.1440">
    <property type="match status" value="1"/>
</dbReference>
<keyword evidence="1" id="KW-0812">Transmembrane</keyword>
<feature type="domain" description="FecR protein" evidence="2">
    <location>
        <begin position="200"/>
        <end position="295"/>
    </location>
</feature>
<dbReference type="PANTHER" id="PTHR30273">
    <property type="entry name" value="PERIPLASMIC SIGNAL SENSOR AND SIGMA FACTOR ACTIVATOR FECR-RELATED"/>
    <property type="match status" value="1"/>
</dbReference>
<evidence type="ECO:0000313" key="5">
    <source>
        <dbReference type="Proteomes" id="UP001501207"/>
    </source>
</evidence>
<evidence type="ECO:0000256" key="1">
    <source>
        <dbReference type="SAM" id="Phobius"/>
    </source>
</evidence>
<dbReference type="InterPro" id="IPR012373">
    <property type="entry name" value="Ferrdict_sens_TM"/>
</dbReference>
<sequence length="406" mass="45193">MNTDHKRLAYLFRRYFSQTVTAEEEQELMDLISRDGHTEELKALMDEAWATYKTDMPLFSPGQSDAMLHRIMQEKENGEETAVRSRKGEGKRIRWLRAAAVAALLILPAAGGFILWQRARNPLKTPVASRTMPPGDDIAPGSNKAVLVLANGTSIPLDSSGNGLLTRQGSTRVLKLRGGQLAYEAQGEKRKASDEVSFNTLTTPPGGEYQVVLPDNSKVWLNAASSLRFPTAFTTGKREVELTGEAYFEVAEDKDRPFEVKVNDMHVKVLGTHFNVMAYGDESSVKTTLLEGGVKVSQGETEALLKPGQQADLDKSARHIRIRKADMEEVMAWKEGLFHFDGDDLPSIMRKIARWYDMEVSYEEGLPAGHFTGVISRDNNLAQVLKVLELSGIHFSIEGRTIRVKQ</sequence>
<dbReference type="Gene3D" id="3.55.50.30">
    <property type="match status" value="1"/>
</dbReference>
<feature type="transmembrane region" description="Helical" evidence="1">
    <location>
        <begin position="95"/>
        <end position="116"/>
    </location>
</feature>
<dbReference type="EMBL" id="BAABFN010000004">
    <property type="protein sequence ID" value="GAA4311122.1"/>
    <property type="molecule type" value="Genomic_DNA"/>
</dbReference>
<dbReference type="RefSeq" id="WP_344978796.1">
    <property type="nucleotide sequence ID" value="NZ_BAABFN010000004.1"/>
</dbReference>
<dbReference type="InterPro" id="IPR032508">
    <property type="entry name" value="FecR_C"/>
</dbReference>
<evidence type="ECO:0000313" key="4">
    <source>
        <dbReference type="EMBL" id="GAA4311122.1"/>
    </source>
</evidence>
<feature type="domain" description="Protein FecR C-terminal" evidence="3">
    <location>
        <begin position="338"/>
        <end position="403"/>
    </location>
</feature>
<keyword evidence="1" id="KW-1133">Transmembrane helix</keyword>
<gene>
    <name evidence="4" type="ORF">GCM10023143_20050</name>
</gene>
<proteinExistence type="predicted"/>
<protein>
    <submittedName>
        <fullName evidence="4">DUF4974 domain-containing protein</fullName>
    </submittedName>
</protein>
<dbReference type="InterPro" id="IPR006860">
    <property type="entry name" value="FecR"/>
</dbReference>
<name>A0ABP8FUI0_9BACT</name>
<accession>A0ABP8FUI0</accession>
<reference evidence="5" key="1">
    <citation type="journal article" date="2019" name="Int. J. Syst. Evol. Microbiol.">
        <title>The Global Catalogue of Microorganisms (GCM) 10K type strain sequencing project: providing services to taxonomists for standard genome sequencing and annotation.</title>
        <authorList>
            <consortium name="The Broad Institute Genomics Platform"/>
            <consortium name="The Broad Institute Genome Sequencing Center for Infectious Disease"/>
            <person name="Wu L."/>
            <person name="Ma J."/>
        </authorList>
    </citation>
    <scope>NUCLEOTIDE SEQUENCE [LARGE SCALE GENOMIC DNA]</scope>
    <source>
        <strain evidence="5">JCM 17664</strain>
    </source>
</reference>
<dbReference type="Pfam" id="PF16344">
    <property type="entry name" value="FecR_C"/>
    <property type="match status" value="1"/>
</dbReference>
<dbReference type="Proteomes" id="UP001501207">
    <property type="component" value="Unassembled WGS sequence"/>
</dbReference>
<dbReference type="Pfam" id="PF04773">
    <property type="entry name" value="FecR"/>
    <property type="match status" value="1"/>
</dbReference>
<evidence type="ECO:0000259" key="2">
    <source>
        <dbReference type="Pfam" id="PF04773"/>
    </source>
</evidence>